<name>A0AB39IN63_9GAMM</name>
<proteinExistence type="predicted"/>
<reference evidence="1" key="1">
    <citation type="submission" date="2024-07" db="EMBL/GenBank/DDBJ databases">
        <authorList>
            <person name="Pedron J."/>
        </authorList>
    </citation>
    <scope>NUCLEOTIDE SEQUENCE</scope>
    <source>
        <strain evidence="1">A003-S1-M15</strain>
    </source>
</reference>
<accession>A0AB39IN63</accession>
<evidence type="ECO:0000313" key="1">
    <source>
        <dbReference type="EMBL" id="XDL22881.1"/>
    </source>
</evidence>
<dbReference type="NCBIfam" id="NF041531">
    <property type="entry name" value="HrpV"/>
    <property type="match status" value="1"/>
</dbReference>
<dbReference type="GeneID" id="302582251"/>
<gene>
    <name evidence="1" type="primary">hrpV</name>
    <name evidence="1" type="ORF">LF929_011235</name>
</gene>
<sequence length="133" mass="15297">MTDSIRGVDAMMAFMAAITRHQAARWSLQSGIELVFQLAEHGYELMLQIHPGKHYPGLYRRLLERRYQQAAEYDGCHLCLNGSDVLILWWPLPPASDSYAQRVEQLFALAELTLPPVATMRAQKERNVPRFVR</sequence>
<dbReference type="AlphaFoldDB" id="A0AB39IN63"/>
<dbReference type="EMBL" id="CP162670">
    <property type="protein sequence ID" value="XDL22881.1"/>
    <property type="molecule type" value="Genomic_DNA"/>
</dbReference>
<organism evidence="1">
    <name type="scientific">Dickeya oryzae</name>
    <dbReference type="NCBI Taxonomy" id="1240404"/>
    <lineage>
        <taxon>Bacteria</taxon>
        <taxon>Pseudomonadati</taxon>
        <taxon>Pseudomonadota</taxon>
        <taxon>Gammaproteobacteria</taxon>
        <taxon>Enterobacterales</taxon>
        <taxon>Pectobacteriaceae</taxon>
        <taxon>Dickeya</taxon>
    </lineage>
</organism>
<dbReference type="InterPro" id="IPR048206">
    <property type="entry name" value="HrpV-like"/>
</dbReference>
<dbReference type="RefSeq" id="WP_210177629.1">
    <property type="nucleotide sequence ID" value="NZ_CP162670.1"/>
</dbReference>
<protein>
    <submittedName>
        <fullName evidence="1">HrpV family type III secretion system protein</fullName>
    </submittedName>
</protein>